<evidence type="ECO:0000313" key="2">
    <source>
        <dbReference type="EMBL" id="KAF2256916.1"/>
    </source>
</evidence>
<sequence length="475" mass="54294">MDPAEYPFARIDSAQDLFSAVLYHEHLDKPQNFSDQTNIDCFSVQESGAEWLHLHEDSLKALVEGMSERWNNVSALTTNGGEPQDSMGRKALVFFIPLIATTSDASFRNALPMTRSSVIDLFSSLSLNPAFLQNMLGRPDYWAPQARWDQESDHFLGCDFFCQHPRWNLQVQGAPLSVYLRYDAQRDLTTYIISHKPNDTVVNSLRALLHHTTRHHAQTHMANILLDSPLDVHVMISQLNFEASKWHVNRFRRFQWTVVNKVDDHLAGLETSDRDKLKRLTKELQIVSQNADSHMANAQVFLFTARGIQNMATRLQVSKHARIRQRTLDMLEFLIESMEKQQMWFSNYKSRKDSTMRLVFNLVTQQDALNNIELAADMKRDSTSMNAIAGLTMVFLPGTFTASVLSANIFESSPGVSSFLVTGLWWLWLATTLPITIVTILCWWWYKKTKEKNVPRVVRSKDDATSTESGGSTQM</sequence>
<gene>
    <name evidence="2" type="ORF">BU26DRAFT_527151</name>
</gene>
<evidence type="ECO:0000256" key="1">
    <source>
        <dbReference type="SAM" id="Phobius"/>
    </source>
</evidence>
<feature type="transmembrane region" description="Helical" evidence="1">
    <location>
        <begin position="425"/>
        <end position="446"/>
    </location>
</feature>
<dbReference type="Gene3D" id="1.20.58.340">
    <property type="entry name" value="Magnesium transport protein CorA, transmembrane region"/>
    <property type="match status" value="1"/>
</dbReference>
<dbReference type="AlphaFoldDB" id="A0A6A6J2R0"/>
<dbReference type="Proteomes" id="UP000800094">
    <property type="component" value="Unassembled WGS sequence"/>
</dbReference>
<feature type="transmembrane region" description="Helical" evidence="1">
    <location>
        <begin position="387"/>
        <end position="405"/>
    </location>
</feature>
<organism evidence="2 3">
    <name type="scientific">Trematosphaeria pertusa</name>
    <dbReference type="NCBI Taxonomy" id="390896"/>
    <lineage>
        <taxon>Eukaryota</taxon>
        <taxon>Fungi</taxon>
        <taxon>Dikarya</taxon>
        <taxon>Ascomycota</taxon>
        <taxon>Pezizomycotina</taxon>
        <taxon>Dothideomycetes</taxon>
        <taxon>Pleosporomycetidae</taxon>
        <taxon>Pleosporales</taxon>
        <taxon>Massarineae</taxon>
        <taxon>Trematosphaeriaceae</taxon>
        <taxon>Trematosphaeria</taxon>
    </lineage>
</organism>
<dbReference type="OrthoDB" id="2830640at2759"/>
<proteinExistence type="predicted"/>
<evidence type="ECO:0008006" key="4">
    <source>
        <dbReference type="Google" id="ProtNLM"/>
    </source>
</evidence>
<dbReference type="EMBL" id="ML987189">
    <property type="protein sequence ID" value="KAF2256916.1"/>
    <property type="molecule type" value="Genomic_DNA"/>
</dbReference>
<keyword evidence="1" id="KW-0812">Transmembrane</keyword>
<dbReference type="RefSeq" id="XP_033691920.1">
    <property type="nucleotide sequence ID" value="XM_033830752.1"/>
</dbReference>
<keyword evidence="1" id="KW-0472">Membrane</keyword>
<dbReference type="GeneID" id="54584082"/>
<reference evidence="2" key="1">
    <citation type="journal article" date="2020" name="Stud. Mycol.">
        <title>101 Dothideomycetes genomes: a test case for predicting lifestyles and emergence of pathogens.</title>
        <authorList>
            <person name="Haridas S."/>
            <person name="Albert R."/>
            <person name="Binder M."/>
            <person name="Bloem J."/>
            <person name="Labutti K."/>
            <person name="Salamov A."/>
            <person name="Andreopoulos B."/>
            <person name="Baker S."/>
            <person name="Barry K."/>
            <person name="Bills G."/>
            <person name="Bluhm B."/>
            <person name="Cannon C."/>
            <person name="Castanera R."/>
            <person name="Culley D."/>
            <person name="Daum C."/>
            <person name="Ezra D."/>
            <person name="Gonzalez J."/>
            <person name="Henrissat B."/>
            <person name="Kuo A."/>
            <person name="Liang C."/>
            <person name="Lipzen A."/>
            <person name="Lutzoni F."/>
            <person name="Magnuson J."/>
            <person name="Mondo S."/>
            <person name="Nolan M."/>
            <person name="Ohm R."/>
            <person name="Pangilinan J."/>
            <person name="Park H.-J."/>
            <person name="Ramirez L."/>
            <person name="Alfaro M."/>
            <person name="Sun H."/>
            <person name="Tritt A."/>
            <person name="Yoshinaga Y."/>
            <person name="Zwiers L.-H."/>
            <person name="Turgeon B."/>
            <person name="Goodwin S."/>
            <person name="Spatafora J."/>
            <person name="Crous P."/>
            <person name="Grigoriev I."/>
        </authorList>
    </citation>
    <scope>NUCLEOTIDE SEQUENCE</scope>
    <source>
        <strain evidence="2">CBS 122368</strain>
    </source>
</reference>
<protein>
    <recommendedName>
        <fullName evidence="4">Cora-domain-containing protein</fullName>
    </recommendedName>
</protein>
<keyword evidence="3" id="KW-1185">Reference proteome</keyword>
<name>A0A6A6J2R0_9PLEO</name>
<keyword evidence="1" id="KW-1133">Transmembrane helix</keyword>
<evidence type="ECO:0000313" key="3">
    <source>
        <dbReference type="Proteomes" id="UP000800094"/>
    </source>
</evidence>
<accession>A0A6A6J2R0</accession>